<evidence type="ECO:0000256" key="3">
    <source>
        <dbReference type="ARBA" id="ARBA00022801"/>
    </source>
</evidence>
<comment type="caution">
    <text evidence="8">The sequence shown here is derived from an EMBL/GenBank/DDBJ whole genome shotgun (WGS) entry which is preliminary data.</text>
</comment>
<keyword evidence="5" id="KW-0720">Serine protease</keyword>
<dbReference type="PANTHER" id="PTHR24253:SF127">
    <property type="entry name" value="SERINE PROTEASE 27-LIKE"/>
    <property type="match status" value="1"/>
</dbReference>
<feature type="chain" id="PRO_5043854283" description="Peptidase S1 domain-containing protein" evidence="6">
    <location>
        <begin position="24"/>
        <end position="333"/>
    </location>
</feature>
<dbReference type="InterPro" id="IPR043504">
    <property type="entry name" value="Peptidase_S1_PA_chymotrypsin"/>
</dbReference>
<evidence type="ECO:0000313" key="8">
    <source>
        <dbReference type="EMBL" id="KAG5280239.1"/>
    </source>
</evidence>
<dbReference type="PROSITE" id="PS00135">
    <property type="entry name" value="TRYPSIN_SER"/>
    <property type="match status" value="1"/>
</dbReference>
<evidence type="ECO:0000256" key="4">
    <source>
        <dbReference type="ARBA" id="ARBA00023157"/>
    </source>
</evidence>
<dbReference type="InterPro" id="IPR001254">
    <property type="entry name" value="Trypsin_dom"/>
</dbReference>
<protein>
    <recommendedName>
        <fullName evidence="7">Peptidase S1 domain-containing protein</fullName>
    </recommendedName>
</protein>
<evidence type="ECO:0000256" key="5">
    <source>
        <dbReference type="RuleBase" id="RU363034"/>
    </source>
</evidence>
<dbReference type="PROSITE" id="PS00134">
    <property type="entry name" value="TRYPSIN_HIS"/>
    <property type="match status" value="1"/>
</dbReference>
<dbReference type="Pfam" id="PF00089">
    <property type="entry name" value="Trypsin"/>
    <property type="match status" value="1"/>
</dbReference>
<dbReference type="FunFam" id="2.40.10.10:FF:000024">
    <property type="entry name" value="Serine protease 53"/>
    <property type="match status" value="1"/>
</dbReference>
<accession>A0AAV6H0S2</accession>
<dbReference type="InterPro" id="IPR001314">
    <property type="entry name" value="Peptidase_S1A"/>
</dbReference>
<dbReference type="PANTHER" id="PTHR24253">
    <property type="entry name" value="TRANSMEMBRANE PROTEASE SERINE"/>
    <property type="match status" value="1"/>
</dbReference>
<evidence type="ECO:0000256" key="6">
    <source>
        <dbReference type="SAM" id="SignalP"/>
    </source>
</evidence>
<keyword evidence="2 6" id="KW-0732">Signal</keyword>
<name>A0AAV6H0S2_9TELE</name>
<dbReference type="InterPro" id="IPR009003">
    <property type="entry name" value="Peptidase_S1_PA"/>
</dbReference>
<keyword evidence="4" id="KW-1015">Disulfide bond</keyword>
<evidence type="ECO:0000259" key="7">
    <source>
        <dbReference type="PROSITE" id="PS50240"/>
    </source>
</evidence>
<sequence length="333" mass="35332">MAPLRSCVLLVITAAVYVTETQAQTASECGIAPLNTRIVGGLDTLAGSWPWQASLHLNGRHICGGTLLNSQWVMTAAHCIRSLTLANWRVYLGRQVQSGSNPNEQSLSIIRIVTHPQYNNTLFNNDVALMQLSTSVTFTNYIRPICLANSSSTFHNATSCWATGWGNIGKDVSLPAPQTLQEVEVPVVGNRQCTCQYGPESNGIITSQMICAGSSGRGVCQGDSGGPLQCKQGSQWIQAGLSSFGVPCATAQFPEVFARVSMFQQWITDTVAGTSVGFVNFRSSGKDGDSSFVCSSTSTLPGSSSAALRRAPAAVLLLLMSGLWLIESGSLDS</sequence>
<dbReference type="PRINTS" id="PR00722">
    <property type="entry name" value="CHYMOTRYPSIN"/>
</dbReference>
<dbReference type="InterPro" id="IPR033116">
    <property type="entry name" value="TRYPSIN_SER"/>
</dbReference>
<evidence type="ECO:0000313" key="9">
    <source>
        <dbReference type="Proteomes" id="UP000823561"/>
    </source>
</evidence>
<dbReference type="EMBL" id="JADWDJ010000006">
    <property type="protein sequence ID" value="KAG5280239.1"/>
    <property type="molecule type" value="Genomic_DNA"/>
</dbReference>
<dbReference type="GO" id="GO:0004252">
    <property type="term" value="F:serine-type endopeptidase activity"/>
    <property type="evidence" value="ECO:0007669"/>
    <property type="project" value="InterPro"/>
</dbReference>
<dbReference type="Proteomes" id="UP000823561">
    <property type="component" value="Chromosome 6"/>
</dbReference>
<evidence type="ECO:0000256" key="2">
    <source>
        <dbReference type="ARBA" id="ARBA00022729"/>
    </source>
</evidence>
<gene>
    <name evidence="8" type="ORF">AALO_G00086660</name>
</gene>
<feature type="signal peptide" evidence="6">
    <location>
        <begin position="1"/>
        <end position="23"/>
    </location>
</feature>
<feature type="domain" description="Peptidase S1" evidence="7">
    <location>
        <begin position="38"/>
        <end position="272"/>
    </location>
</feature>
<dbReference type="Gene3D" id="2.40.10.10">
    <property type="entry name" value="Trypsin-like serine proteases"/>
    <property type="match status" value="1"/>
</dbReference>
<dbReference type="AlphaFoldDB" id="A0AAV6H0S2"/>
<dbReference type="InterPro" id="IPR018114">
    <property type="entry name" value="TRYPSIN_HIS"/>
</dbReference>
<keyword evidence="1 5" id="KW-0645">Protease</keyword>
<evidence type="ECO:0000256" key="1">
    <source>
        <dbReference type="ARBA" id="ARBA00022670"/>
    </source>
</evidence>
<reference evidence="8" key="1">
    <citation type="submission" date="2020-10" db="EMBL/GenBank/DDBJ databases">
        <title>Chromosome-scale genome assembly of the Allis shad, Alosa alosa.</title>
        <authorList>
            <person name="Margot Z."/>
            <person name="Christophe K."/>
            <person name="Cabau C."/>
            <person name="Louis A."/>
            <person name="Berthelot C."/>
            <person name="Parey E."/>
            <person name="Roest Crollius H."/>
            <person name="Montfort J."/>
            <person name="Robinson-Rechavi M."/>
            <person name="Bucao C."/>
            <person name="Bouchez O."/>
            <person name="Gislard M."/>
            <person name="Lluch J."/>
            <person name="Milhes M."/>
            <person name="Lampietro C."/>
            <person name="Lopez Roques C."/>
            <person name="Donnadieu C."/>
            <person name="Braasch I."/>
            <person name="Desvignes T."/>
            <person name="Postlethwait J."/>
            <person name="Bobe J."/>
            <person name="Guiguen Y."/>
        </authorList>
    </citation>
    <scope>NUCLEOTIDE SEQUENCE</scope>
    <source>
        <strain evidence="8">M-15738</strain>
        <tissue evidence="8">Blood</tissue>
    </source>
</reference>
<dbReference type="PROSITE" id="PS50240">
    <property type="entry name" value="TRYPSIN_DOM"/>
    <property type="match status" value="1"/>
</dbReference>
<dbReference type="SMART" id="SM00020">
    <property type="entry name" value="Tryp_SPc"/>
    <property type="match status" value="1"/>
</dbReference>
<proteinExistence type="predicted"/>
<keyword evidence="9" id="KW-1185">Reference proteome</keyword>
<dbReference type="SUPFAM" id="SSF50494">
    <property type="entry name" value="Trypsin-like serine proteases"/>
    <property type="match status" value="1"/>
</dbReference>
<organism evidence="8 9">
    <name type="scientific">Alosa alosa</name>
    <name type="common">allis shad</name>
    <dbReference type="NCBI Taxonomy" id="278164"/>
    <lineage>
        <taxon>Eukaryota</taxon>
        <taxon>Metazoa</taxon>
        <taxon>Chordata</taxon>
        <taxon>Craniata</taxon>
        <taxon>Vertebrata</taxon>
        <taxon>Euteleostomi</taxon>
        <taxon>Actinopterygii</taxon>
        <taxon>Neopterygii</taxon>
        <taxon>Teleostei</taxon>
        <taxon>Clupei</taxon>
        <taxon>Clupeiformes</taxon>
        <taxon>Clupeoidei</taxon>
        <taxon>Clupeidae</taxon>
        <taxon>Alosa</taxon>
    </lineage>
</organism>
<dbReference type="GO" id="GO:0006508">
    <property type="term" value="P:proteolysis"/>
    <property type="evidence" value="ECO:0007669"/>
    <property type="project" value="UniProtKB-KW"/>
</dbReference>
<dbReference type="CDD" id="cd00190">
    <property type="entry name" value="Tryp_SPc"/>
    <property type="match status" value="1"/>
</dbReference>
<keyword evidence="3 5" id="KW-0378">Hydrolase</keyword>